<sequence length="119" mass="13638">IHEQFATARNQVREIALAISKEQTKELTTLKEQYKALQKNYNLVTQMFDMGVKASQNQQASIRFASRVWAAIAQYGKQDAKRQKAIDNLYKTSIKHQPTLETLDERGARQQSVLGRIDT</sequence>
<comment type="caution">
    <text evidence="2">The sequence shown here is derived from an EMBL/GenBank/DDBJ whole genome shotgun (WGS) entry which is preliminary data.</text>
</comment>
<reference evidence="2" key="2">
    <citation type="submission" date="2023-06" db="EMBL/GenBank/DDBJ databases">
        <authorList>
            <consortium name="Lawrence Berkeley National Laboratory"/>
            <person name="Mondo S.J."/>
            <person name="Hensen N."/>
            <person name="Bonometti L."/>
            <person name="Westerberg I."/>
            <person name="Brannstrom I.O."/>
            <person name="Guillou S."/>
            <person name="Cros-Aarteil S."/>
            <person name="Calhoun S."/>
            <person name="Haridas S."/>
            <person name="Kuo A."/>
            <person name="Pangilinan J."/>
            <person name="Riley R."/>
            <person name="Labutti K."/>
            <person name="Andreopoulos B."/>
            <person name="Lipzen A."/>
            <person name="Chen C."/>
            <person name="Yanf M."/>
            <person name="Daum C."/>
            <person name="Ng V."/>
            <person name="Clum A."/>
            <person name="Steindorff A."/>
            <person name="Ohm R."/>
            <person name="Martin F."/>
            <person name="Silar P."/>
            <person name="Natvig D."/>
            <person name="Lalanne C."/>
            <person name="Gautier V."/>
            <person name="Ament-Velasquez S.L."/>
            <person name="Kruys A."/>
            <person name="Hutchinson M.I."/>
            <person name="Powell A.J."/>
            <person name="Barry K."/>
            <person name="Miller A.N."/>
            <person name="Grigoriev I.V."/>
            <person name="Debuchy R."/>
            <person name="Gladieux P."/>
            <person name="Thoren M.H."/>
            <person name="Johannesson H."/>
        </authorList>
    </citation>
    <scope>NUCLEOTIDE SEQUENCE</scope>
    <source>
        <strain evidence="2">CBS 626.80</strain>
    </source>
</reference>
<organism evidence="2 3">
    <name type="scientific">Pseudoneurospora amorphoporcata</name>
    <dbReference type="NCBI Taxonomy" id="241081"/>
    <lineage>
        <taxon>Eukaryota</taxon>
        <taxon>Fungi</taxon>
        <taxon>Dikarya</taxon>
        <taxon>Ascomycota</taxon>
        <taxon>Pezizomycotina</taxon>
        <taxon>Sordariomycetes</taxon>
        <taxon>Sordariomycetidae</taxon>
        <taxon>Sordariales</taxon>
        <taxon>Sordariaceae</taxon>
        <taxon>Pseudoneurospora</taxon>
    </lineage>
</organism>
<feature type="coiled-coil region" evidence="1">
    <location>
        <begin position="20"/>
        <end position="47"/>
    </location>
</feature>
<name>A0AAN6SB35_9PEZI</name>
<proteinExistence type="predicted"/>
<dbReference type="AlphaFoldDB" id="A0AAN6SB35"/>
<evidence type="ECO:0000313" key="3">
    <source>
        <dbReference type="Proteomes" id="UP001303222"/>
    </source>
</evidence>
<reference evidence="2" key="1">
    <citation type="journal article" date="2023" name="Mol. Phylogenet. Evol.">
        <title>Genome-scale phylogeny and comparative genomics of the fungal order Sordariales.</title>
        <authorList>
            <person name="Hensen N."/>
            <person name="Bonometti L."/>
            <person name="Westerberg I."/>
            <person name="Brannstrom I.O."/>
            <person name="Guillou S."/>
            <person name="Cros-Aarteil S."/>
            <person name="Calhoun S."/>
            <person name="Haridas S."/>
            <person name="Kuo A."/>
            <person name="Mondo S."/>
            <person name="Pangilinan J."/>
            <person name="Riley R."/>
            <person name="LaButti K."/>
            <person name="Andreopoulos B."/>
            <person name="Lipzen A."/>
            <person name="Chen C."/>
            <person name="Yan M."/>
            <person name="Daum C."/>
            <person name="Ng V."/>
            <person name="Clum A."/>
            <person name="Steindorff A."/>
            <person name="Ohm R.A."/>
            <person name="Martin F."/>
            <person name="Silar P."/>
            <person name="Natvig D.O."/>
            <person name="Lalanne C."/>
            <person name="Gautier V."/>
            <person name="Ament-Velasquez S.L."/>
            <person name="Kruys A."/>
            <person name="Hutchinson M.I."/>
            <person name="Powell A.J."/>
            <person name="Barry K."/>
            <person name="Miller A.N."/>
            <person name="Grigoriev I.V."/>
            <person name="Debuchy R."/>
            <person name="Gladieux P."/>
            <person name="Hiltunen Thoren M."/>
            <person name="Johannesson H."/>
        </authorList>
    </citation>
    <scope>NUCLEOTIDE SEQUENCE</scope>
    <source>
        <strain evidence="2">CBS 626.80</strain>
    </source>
</reference>
<gene>
    <name evidence="2" type="ORF">QBC32DRAFT_225716</name>
</gene>
<feature type="non-terminal residue" evidence="2">
    <location>
        <position position="1"/>
    </location>
</feature>
<keyword evidence="3" id="KW-1185">Reference proteome</keyword>
<protein>
    <submittedName>
        <fullName evidence="2">Uncharacterized protein</fullName>
    </submittedName>
</protein>
<dbReference type="Proteomes" id="UP001303222">
    <property type="component" value="Unassembled WGS sequence"/>
</dbReference>
<dbReference type="EMBL" id="MU859596">
    <property type="protein sequence ID" value="KAK3946653.1"/>
    <property type="molecule type" value="Genomic_DNA"/>
</dbReference>
<accession>A0AAN6SB35</accession>
<evidence type="ECO:0000313" key="2">
    <source>
        <dbReference type="EMBL" id="KAK3946653.1"/>
    </source>
</evidence>
<evidence type="ECO:0000256" key="1">
    <source>
        <dbReference type="SAM" id="Coils"/>
    </source>
</evidence>
<keyword evidence="1" id="KW-0175">Coiled coil</keyword>